<gene>
    <name evidence="2" type="ORF">WQO_32025</name>
</gene>
<dbReference type="CDD" id="cd01026">
    <property type="entry name" value="TOPRIM_OLD"/>
    <property type="match status" value="1"/>
</dbReference>
<dbReference type="Pfam" id="PF20469">
    <property type="entry name" value="OLD-like_TOPRIM"/>
    <property type="match status" value="1"/>
</dbReference>
<proteinExistence type="predicted"/>
<accession>A0A0U3KFC6</accession>
<feature type="domain" description="OLD protein-like TOPRIM" evidence="1">
    <location>
        <begin position="40"/>
        <end position="102"/>
    </location>
</feature>
<dbReference type="STRING" id="1172567.WQO_32025"/>
<evidence type="ECO:0000259" key="1">
    <source>
        <dbReference type="Pfam" id="PF20469"/>
    </source>
</evidence>
<dbReference type="KEGG" id="sgb:WQO_32025"/>
<name>A0A0U3KFC6_STRGL</name>
<dbReference type="Proteomes" id="UP000064183">
    <property type="component" value="Chromosome"/>
</dbReference>
<dbReference type="InterPro" id="IPR034139">
    <property type="entry name" value="TOPRIM_OLD"/>
</dbReference>
<dbReference type="EMBL" id="CP013738">
    <property type="protein sequence ID" value="ALU97565.1"/>
    <property type="molecule type" value="Genomic_DNA"/>
</dbReference>
<dbReference type="RefSeq" id="WP_029182142.1">
    <property type="nucleotide sequence ID" value="NZ_CP013738.1"/>
</dbReference>
<organism evidence="2 3">
    <name type="scientific">Streptomyces globisporus C-1027</name>
    <dbReference type="NCBI Taxonomy" id="1172567"/>
    <lineage>
        <taxon>Bacteria</taxon>
        <taxon>Bacillati</taxon>
        <taxon>Actinomycetota</taxon>
        <taxon>Actinomycetes</taxon>
        <taxon>Kitasatosporales</taxon>
        <taxon>Streptomycetaceae</taxon>
        <taxon>Streptomyces</taxon>
    </lineage>
</organism>
<dbReference type="GeneID" id="27787065"/>
<evidence type="ECO:0000313" key="2">
    <source>
        <dbReference type="EMBL" id="ALU97565.1"/>
    </source>
</evidence>
<sequence length="221" mass="23810">MDTATRLRQTVISWAADDSDTPTPAEAGAARELAAGLGLRTVVLVEGVSDRAAVEALAERQGRTLTAEGVVVVPLGGATSITRFLRLLGPDGLDVRPAGLCDAAEQRFFLQGLERTGFGAGLAPDDLETVGFFTCHADLEDELIRALGTDGVQQVIDDQGDLRTFRLFQKQPAQRERPVEAQLRRFMGTIGGPKEHYARALTEVLDLTRLPRPLDGLLAHL</sequence>
<reference evidence="2 3" key="1">
    <citation type="journal article" date="2012" name="J. Bacteriol.">
        <title>Draft genome sequence of Streptomyces globisporus C-1027, which produces an antitumor antibiotic consisting of a nine-membered enediyne with a chromoprotein.</title>
        <authorList>
            <person name="Wang L."/>
            <person name="Wang S."/>
            <person name="He Q."/>
            <person name="Yu T."/>
            <person name="Li Q."/>
            <person name="Hong B."/>
        </authorList>
    </citation>
    <scope>NUCLEOTIDE SEQUENCE [LARGE SCALE GENOMIC DNA]</scope>
    <source>
        <strain evidence="2 3">C-1027</strain>
    </source>
</reference>
<protein>
    <recommendedName>
        <fullName evidence="1">OLD protein-like TOPRIM domain-containing protein</fullName>
    </recommendedName>
</protein>
<dbReference type="AlphaFoldDB" id="A0A0U3KFC6"/>
<evidence type="ECO:0000313" key="3">
    <source>
        <dbReference type="Proteomes" id="UP000064183"/>
    </source>
</evidence>